<dbReference type="Gene3D" id="2.40.50.320">
    <property type="entry name" value="Copper binding periplasmic protein CusF"/>
    <property type="match status" value="1"/>
</dbReference>
<name>A0ABW8K4U2_9GAMM</name>
<comment type="caution">
    <text evidence="2">The sequence shown here is derived from an EMBL/GenBank/DDBJ whole genome shotgun (WGS) entry which is preliminary data.</text>
</comment>
<dbReference type="EMBL" id="JADIKD010000010">
    <property type="protein sequence ID" value="MFK2917925.1"/>
    <property type="molecule type" value="Genomic_DNA"/>
</dbReference>
<evidence type="ECO:0000313" key="3">
    <source>
        <dbReference type="Proteomes" id="UP001620408"/>
    </source>
</evidence>
<organism evidence="2 3">
    <name type="scientific">Dyella koreensis</name>
    <dbReference type="NCBI Taxonomy" id="311235"/>
    <lineage>
        <taxon>Bacteria</taxon>
        <taxon>Pseudomonadati</taxon>
        <taxon>Pseudomonadota</taxon>
        <taxon>Gammaproteobacteria</taxon>
        <taxon>Lysobacterales</taxon>
        <taxon>Rhodanobacteraceae</taxon>
        <taxon>Dyella</taxon>
    </lineage>
</organism>
<evidence type="ECO:0000256" key="1">
    <source>
        <dbReference type="SAM" id="SignalP"/>
    </source>
</evidence>
<dbReference type="InterPro" id="IPR042230">
    <property type="entry name" value="CusF_sf"/>
</dbReference>
<dbReference type="Proteomes" id="UP001620408">
    <property type="component" value="Unassembled WGS sequence"/>
</dbReference>
<dbReference type="Pfam" id="PF11604">
    <property type="entry name" value="CusF_Ec"/>
    <property type="match status" value="1"/>
</dbReference>
<protein>
    <submittedName>
        <fullName evidence="2">Copper-binding protein</fullName>
    </submittedName>
</protein>
<evidence type="ECO:0000313" key="2">
    <source>
        <dbReference type="EMBL" id="MFK2917925.1"/>
    </source>
</evidence>
<feature type="chain" id="PRO_5047543134" evidence="1">
    <location>
        <begin position="20"/>
        <end position="99"/>
    </location>
</feature>
<proteinExistence type="predicted"/>
<keyword evidence="1" id="KW-0732">Signal</keyword>
<dbReference type="RefSeq" id="WP_379986499.1">
    <property type="nucleotide sequence ID" value="NZ_JADIKD010000010.1"/>
</dbReference>
<dbReference type="InterPro" id="IPR021647">
    <property type="entry name" value="CusF_Ec"/>
</dbReference>
<reference evidence="2 3" key="1">
    <citation type="submission" date="2020-10" db="EMBL/GenBank/DDBJ databases">
        <title>Phylogeny of dyella-like bacteria.</title>
        <authorList>
            <person name="Fu J."/>
        </authorList>
    </citation>
    <scope>NUCLEOTIDE SEQUENCE [LARGE SCALE GENOMIC DNA]</scope>
    <source>
        <strain evidence="2 3">BB4</strain>
    </source>
</reference>
<keyword evidence="3" id="KW-1185">Reference proteome</keyword>
<sequence>MKTHITMLALALSSTPVFAAGQDMPNMPGMSHAAAPTEAQGVGIVKAIDAARGTITLQHEAIASIRWIAACMLRMAERFLADARASATACQNRKRSLHG</sequence>
<gene>
    <name evidence="2" type="ORF">ISS97_11685</name>
</gene>
<accession>A0ABW8K4U2</accession>
<feature type="signal peptide" evidence="1">
    <location>
        <begin position="1"/>
        <end position="19"/>
    </location>
</feature>